<feature type="transmembrane region" description="Helical" evidence="22">
    <location>
        <begin position="12"/>
        <end position="32"/>
    </location>
</feature>
<dbReference type="PANTHER" id="PTHR34299">
    <property type="entry name" value="DIACYLGLYCEROL KINASE"/>
    <property type="match status" value="1"/>
</dbReference>
<evidence type="ECO:0000256" key="16">
    <source>
        <dbReference type="ARBA" id="ARBA00022989"/>
    </source>
</evidence>
<keyword evidence="17" id="KW-0443">Lipid metabolism</keyword>
<keyword evidence="8" id="KW-0997">Cell inner membrane</keyword>
<comment type="similarity">
    <text evidence="3">Belongs to the bacterial diacylglycerol kinase family.</text>
</comment>
<keyword evidence="15" id="KW-0460">Magnesium</keyword>
<keyword evidence="12" id="KW-0547">Nucleotide-binding</keyword>
<evidence type="ECO:0000256" key="18">
    <source>
        <dbReference type="ARBA" id="ARBA00023136"/>
    </source>
</evidence>
<keyword evidence="16 22" id="KW-1133">Transmembrane helix</keyword>
<keyword evidence="10 22" id="KW-0812">Transmembrane</keyword>
<comment type="cofactor">
    <cofactor evidence="1">
        <name>Mg(2+)</name>
        <dbReference type="ChEBI" id="CHEBI:18420"/>
    </cofactor>
</comment>
<evidence type="ECO:0000256" key="10">
    <source>
        <dbReference type="ARBA" id="ARBA00022692"/>
    </source>
</evidence>
<keyword evidence="6" id="KW-1003">Cell membrane</keyword>
<feature type="transmembrane region" description="Helical" evidence="22">
    <location>
        <begin position="78"/>
        <end position="99"/>
    </location>
</feature>
<organism evidence="23">
    <name type="scientific">hydrothermal vent metagenome</name>
    <dbReference type="NCBI Taxonomy" id="652676"/>
    <lineage>
        <taxon>unclassified sequences</taxon>
        <taxon>metagenomes</taxon>
        <taxon>ecological metagenomes</taxon>
    </lineage>
</organism>
<dbReference type="InterPro" id="IPR036945">
    <property type="entry name" value="DAGK_sf"/>
</dbReference>
<dbReference type="GO" id="GO:0004143">
    <property type="term" value="F:ATP-dependent diacylglycerol kinase activity"/>
    <property type="evidence" value="ECO:0007669"/>
    <property type="project" value="UniProtKB-EC"/>
</dbReference>
<evidence type="ECO:0000313" key="23">
    <source>
        <dbReference type="EMBL" id="VAW97849.1"/>
    </source>
</evidence>
<dbReference type="CDD" id="cd14264">
    <property type="entry name" value="DAGK_IM"/>
    <property type="match status" value="1"/>
</dbReference>
<dbReference type="Pfam" id="PF01219">
    <property type="entry name" value="DAGK_prokar"/>
    <property type="match status" value="1"/>
</dbReference>
<dbReference type="InterPro" id="IPR000829">
    <property type="entry name" value="DAGK"/>
</dbReference>
<keyword evidence="19" id="KW-0594">Phospholipid biosynthesis</keyword>
<dbReference type="EC" id="2.7.1.107" evidence="4"/>
<evidence type="ECO:0000256" key="22">
    <source>
        <dbReference type="SAM" id="Phobius"/>
    </source>
</evidence>
<evidence type="ECO:0000256" key="7">
    <source>
        <dbReference type="ARBA" id="ARBA00022516"/>
    </source>
</evidence>
<keyword evidence="20" id="KW-1208">Phospholipid metabolism</keyword>
<keyword evidence="11" id="KW-0479">Metal-binding</keyword>
<proteinExistence type="inferred from homology"/>
<evidence type="ECO:0000256" key="15">
    <source>
        <dbReference type="ARBA" id="ARBA00022842"/>
    </source>
</evidence>
<evidence type="ECO:0000256" key="5">
    <source>
        <dbReference type="ARBA" id="ARBA00017575"/>
    </source>
</evidence>
<dbReference type="GO" id="GO:0046872">
    <property type="term" value="F:metal ion binding"/>
    <property type="evidence" value="ECO:0007669"/>
    <property type="project" value="UniProtKB-KW"/>
</dbReference>
<evidence type="ECO:0000256" key="2">
    <source>
        <dbReference type="ARBA" id="ARBA00004429"/>
    </source>
</evidence>
<dbReference type="Gene3D" id="1.10.287.3610">
    <property type="match status" value="1"/>
</dbReference>
<evidence type="ECO:0000256" key="20">
    <source>
        <dbReference type="ARBA" id="ARBA00023264"/>
    </source>
</evidence>
<name>A0A3B1AHR3_9ZZZZ</name>
<dbReference type="PROSITE" id="PS01069">
    <property type="entry name" value="DAGK_PROKAR"/>
    <property type="match status" value="1"/>
</dbReference>
<evidence type="ECO:0000256" key="1">
    <source>
        <dbReference type="ARBA" id="ARBA00001946"/>
    </source>
</evidence>
<keyword evidence="14" id="KW-0067">ATP-binding</keyword>
<keyword evidence="13 23" id="KW-0418">Kinase</keyword>
<dbReference type="GO" id="GO:0005886">
    <property type="term" value="C:plasma membrane"/>
    <property type="evidence" value="ECO:0007669"/>
    <property type="project" value="UniProtKB-SubCell"/>
</dbReference>
<sequence length="107" mass="11793">MGLIAAYKNEAAFRQELWLTIILAPVAIYLGHTGVERALLLGSLFLVLIVELLNSAIEAVVDRIGSEHHELSGRAKDIGSAAVMLALLNLTIIWGFILWQQIPIYLK</sequence>
<dbReference type="InterPro" id="IPR033718">
    <property type="entry name" value="DAGK_prok"/>
</dbReference>
<dbReference type="AlphaFoldDB" id="A0A3B1AHR3"/>
<evidence type="ECO:0000256" key="8">
    <source>
        <dbReference type="ARBA" id="ARBA00022519"/>
    </source>
</evidence>
<dbReference type="PANTHER" id="PTHR34299:SF1">
    <property type="entry name" value="DIACYLGLYCEROL KINASE"/>
    <property type="match status" value="1"/>
</dbReference>
<protein>
    <recommendedName>
        <fullName evidence="5">Diacylglycerol kinase</fullName>
        <ecNumber evidence="4">2.7.1.107</ecNumber>
    </recommendedName>
    <alternativeName>
        <fullName evidence="21">Diglyceride kinase</fullName>
    </alternativeName>
</protein>
<evidence type="ECO:0000256" key="21">
    <source>
        <dbReference type="ARBA" id="ARBA00031546"/>
    </source>
</evidence>
<reference evidence="23" key="1">
    <citation type="submission" date="2018-06" db="EMBL/GenBank/DDBJ databases">
        <authorList>
            <person name="Zhirakovskaya E."/>
        </authorList>
    </citation>
    <scope>NUCLEOTIDE SEQUENCE</scope>
</reference>
<evidence type="ECO:0000256" key="17">
    <source>
        <dbReference type="ARBA" id="ARBA00023098"/>
    </source>
</evidence>
<keyword evidence="18 22" id="KW-0472">Membrane</keyword>
<keyword evidence="9 23" id="KW-0808">Transferase</keyword>
<evidence type="ECO:0000256" key="3">
    <source>
        <dbReference type="ARBA" id="ARBA00005967"/>
    </source>
</evidence>
<accession>A0A3B1AHR3</accession>
<evidence type="ECO:0000256" key="9">
    <source>
        <dbReference type="ARBA" id="ARBA00022679"/>
    </source>
</evidence>
<evidence type="ECO:0000256" key="12">
    <source>
        <dbReference type="ARBA" id="ARBA00022741"/>
    </source>
</evidence>
<evidence type="ECO:0000256" key="13">
    <source>
        <dbReference type="ARBA" id="ARBA00022777"/>
    </source>
</evidence>
<evidence type="ECO:0000256" key="11">
    <source>
        <dbReference type="ARBA" id="ARBA00022723"/>
    </source>
</evidence>
<keyword evidence="7" id="KW-0444">Lipid biosynthesis</keyword>
<gene>
    <name evidence="23" type="ORF">MNBD_GAMMA22-368</name>
</gene>
<dbReference type="GO" id="GO:0005524">
    <property type="term" value="F:ATP binding"/>
    <property type="evidence" value="ECO:0007669"/>
    <property type="project" value="UniProtKB-KW"/>
</dbReference>
<evidence type="ECO:0000256" key="19">
    <source>
        <dbReference type="ARBA" id="ARBA00023209"/>
    </source>
</evidence>
<comment type="subcellular location">
    <subcellularLocation>
        <location evidence="2">Cell inner membrane</location>
        <topology evidence="2">Multi-pass membrane protein</topology>
    </subcellularLocation>
</comment>
<evidence type="ECO:0000256" key="4">
    <source>
        <dbReference type="ARBA" id="ARBA00012133"/>
    </source>
</evidence>
<evidence type="ECO:0000256" key="6">
    <source>
        <dbReference type="ARBA" id="ARBA00022475"/>
    </source>
</evidence>
<feature type="transmembrane region" description="Helical" evidence="22">
    <location>
        <begin position="38"/>
        <end position="57"/>
    </location>
</feature>
<evidence type="ECO:0000256" key="14">
    <source>
        <dbReference type="ARBA" id="ARBA00022840"/>
    </source>
</evidence>
<dbReference type="GO" id="GO:0006654">
    <property type="term" value="P:phosphatidic acid biosynthetic process"/>
    <property type="evidence" value="ECO:0007669"/>
    <property type="project" value="InterPro"/>
</dbReference>
<dbReference type="EMBL" id="UOFS01000034">
    <property type="protein sequence ID" value="VAW97849.1"/>
    <property type="molecule type" value="Genomic_DNA"/>
</dbReference>